<gene>
    <name evidence="2" type="ORF">AVEN_24705_1</name>
</gene>
<evidence type="ECO:0000313" key="3">
    <source>
        <dbReference type="Proteomes" id="UP000499080"/>
    </source>
</evidence>
<evidence type="ECO:0000259" key="1">
    <source>
        <dbReference type="PROSITE" id="PS50994"/>
    </source>
</evidence>
<evidence type="ECO:0000313" key="2">
    <source>
        <dbReference type="EMBL" id="GBN35139.1"/>
    </source>
</evidence>
<reference evidence="2 3" key="1">
    <citation type="journal article" date="2019" name="Sci. Rep.">
        <title>Orb-weaving spider Araneus ventricosus genome elucidates the spidroin gene catalogue.</title>
        <authorList>
            <person name="Kono N."/>
            <person name="Nakamura H."/>
            <person name="Ohtoshi R."/>
            <person name="Moran D.A.P."/>
            <person name="Shinohara A."/>
            <person name="Yoshida Y."/>
            <person name="Fujiwara M."/>
            <person name="Mori M."/>
            <person name="Tomita M."/>
            <person name="Arakawa K."/>
        </authorList>
    </citation>
    <scope>NUCLEOTIDE SEQUENCE [LARGE SCALE GENOMIC DNA]</scope>
</reference>
<dbReference type="Proteomes" id="UP000499080">
    <property type="component" value="Unassembled WGS sequence"/>
</dbReference>
<dbReference type="SUPFAM" id="SSF53098">
    <property type="entry name" value="Ribonuclease H-like"/>
    <property type="match status" value="1"/>
</dbReference>
<dbReference type="Gene3D" id="1.10.340.70">
    <property type="match status" value="1"/>
</dbReference>
<dbReference type="Gene3D" id="3.30.420.10">
    <property type="entry name" value="Ribonuclease H-like superfamily/Ribonuclease H"/>
    <property type="match status" value="1"/>
</dbReference>
<name>A0A4Y2N8Y8_ARAVE</name>
<dbReference type="OrthoDB" id="6420947at2759"/>
<dbReference type="PANTHER" id="PTHR47331">
    <property type="entry name" value="PHD-TYPE DOMAIN-CONTAINING PROTEIN"/>
    <property type="match status" value="1"/>
</dbReference>
<proteinExistence type="predicted"/>
<dbReference type="Pfam" id="PF18701">
    <property type="entry name" value="DUF5641"/>
    <property type="match status" value="1"/>
</dbReference>
<dbReference type="InterPro" id="IPR012337">
    <property type="entry name" value="RNaseH-like_sf"/>
</dbReference>
<dbReference type="GO" id="GO:0003676">
    <property type="term" value="F:nucleic acid binding"/>
    <property type="evidence" value="ECO:0007669"/>
    <property type="project" value="InterPro"/>
</dbReference>
<dbReference type="GO" id="GO:0015074">
    <property type="term" value="P:DNA integration"/>
    <property type="evidence" value="ECO:0007669"/>
    <property type="project" value="InterPro"/>
</dbReference>
<dbReference type="PROSITE" id="PS50994">
    <property type="entry name" value="INTEGRASE"/>
    <property type="match status" value="1"/>
</dbReference>
<organism evidence="2 3">
    <name type="scientific">Araneus ventricosus</name>
    <name type="common">Orbweaver spider</name>
    <name type="synonym">Epeira ventricosa</name>
    <dbReference type="NCBI Taxonomy" id="182803"/>
    <lineage>
        <taxon>Eukaryota</taxon>
        <taxon>Metazoa</taxon>
        <taxon>Ecdysozoa</taxon>
        <taxon>Arthropoda</taxon>
        <taxon>Chelicerata</taxon>
        <taxon>Arachnida</taxon>
        <taxon>Araneae</taxon>
        <taxon>Araneomorphae</taxon>
        <taxon>Entelegynae</taxon>
        <taxon>Araneoidea</taxon>
        <taxon>Araneidae</taxon>
        <taxon>Araneus</taxon>
    </lineage>
</organism>
<dbReference type="PANTHER" id="PTHR47331:SF2">
    <property type="match status" value="1"/>
</dbReference>
<dbReference type="InterPro" id="IPR001584">
    <property type="entry name" value="Integrase_cat-core"/>
</dbReference>
<dbReference type="EMBL" id="BGPR01008647">
    <property type="protein sequence ID" value="GBN35139.1"/>
    <property type="molecule type" value="Genomic_DNA"/>
</dbReference>
<dbReference type="InterPro" id="IPR040676">
    <property type="entry name" value="DUF5641"/>
</dbReference>
<protein>
    <recommendedName>
        <fullName evidence="1">Integrase catalytic domain-containing protein</fullName>
    </recommendedName>
</protein>
<feature type="domain" description="Integrase catalytic" evidence="1">
    <location>
        <begin position="122"/>
        <end position="302"/>
    </location>
</feature>
<sequence length="457" mass="52697">MKEAETIIWKMIQKTSFRTVNEERLRNLRPFIDPSGVFRIKTQLLMSKDFENFKYAILLPSDHIVVQKMIMHKHKTLSPCGIQTLMSTLREEFWILKSRRTIRKAIKTCTVCKRFKAKHPEVQAAPLSEDRLRDSATFETTGIDLAGPLYLRDGSKAWVVLYTCAVYRAVHLELVTSLTTDKFLLPFRRFIVRRGRPSIIYTDNGSNFTGSNQALNKVDWNKINDDTSVSRIQWEFIPPTSPWWGGFWERLIGLLKAILRKVLDLELEPLTPAMFLRDIQESGIPDLDQIGSTSLQKRFLYRLKLREDLRKRFRSKYLGQLGSYAKRSRNRYTFCVGDVVLIESTAKRINWPLGKVVQLIEGKDGVVRLVKIRTKQGDLLRPIQRLYPLEVSSPNDGDLRKLIEGPTICEKGECNISSDPSSLVPDYGWGGELSPTPVPQRVSRCGRALRIPRRLYL</sequence>
<dbReference type="InterPro" id="IPR036397">
    <property type="entry name" value="RNaseH_sf"/>
</dbReference>
<keyword evidence="3" id="KW-1185">Reference proteome</keyword>
<dbReference type="InterPro" id="IPR041588">
    <property type="entry name" value="Integrase_H2C2"/>
</dbReference>
<dbReference type="AlphaFoldDB" id="A0A4Y2N8Y8"/>
<dbReference type="Pfam" id="PF17921">
    <property type="entry name" value="Integrase_H2C2"/>
    <property type="match status" value="1"/>
</dbReference>
<accession>A0A4Y2N8Y8</accession>
<comment type="caution">
    <text evidence="2">The sequence shown here is derived from an EMBL/GenBank/DDBJ whole genome shotgun (WGS) entry which is preliminary data.</text>
</comment>